<dbReference type="Gene3D" id="3.10.310.10">
    <property type="entry name" value="Diaminopimelate Epimerase, Chain A, domain 1"/>
    <property type="match status" value="2"/>
</dbReference>
<dbReference type="EC" id="5.1.1.4" evidence="2"/>
<reference evidence="2" key="1">
    <citation type="submission" date="2013-08" db="EMBL/GenBank/DDBJ databases">
        <authorList>
            <person name="Mendez C."/>
            <person name="Richter M."/>
            <person name="Ferrer M."/>
            <person name="Sanchez J."/>
        </authorList>
    </citation>
    <scope>NUCLEOTIDE SEQUENCE</scope>
</reference>
<accession>T1A9B8</accession>
<evidence type="ECO:0000313" key="2">
    <source>
        <dbReference type="EMBL" id="EQD57276.1"/>
    </source>
</evidence>
<gene>
    <name evidence="2" type="ORF">B1A_11149</name>
</gene>
<comment type="caution">
    <text evidence="2">The sequence shown here is derived from an EMBL/GenBank/DDBJ whole genome shotgun (WGS) entry which is preliminary data.</text>
</comment>
<dbReference type="GO" id="GO:0047580">
    <property type="term" value="F:4-hydroxyproline epimerase activity"/>
    <property type="evidence" value="ECO:0007669"/>
    <property type="project" value="TreeGrafter"/>
</dbReference>
<dbReference type="EMBL" id="AUZX01007959">
    <property type="protein sequence ID" value="EQD57276.1"/>
    <property type="molecule type" value="Genomic_DNA"/>
</dbReference>
<dbReference type="Pfam" id="PF05544">
    <property type="entry name" value="Pro_racemase"/>
    <property type="match status" value="1"/>
</dbReference>
<dbReference type="GO" id="GO:0018112">
    <property type="term" value="F:proline racemase activity"/>
    <property type="evidence" value="ECO:0007669"/>
    <property type="project" value="UniProtKB-EC"/>
</dbReference>
<proteinExistence type="inferred from homology"/>
<dbReference type="PANTHER" id="PTHR33442:SF5">
    <property type="entry name" value="BIFUNCTIONAL TRANS-3-HYDROXY-L-PROLINE DEHYDRATASE_2-EPIMERASE"/>
    <property type="match status" value="1"/>
</dbReference>
<reference evidence="2" key="2">
    <citation type="journal article" date="2014" name="ISME J.">
        <title>Microbial stratification in low pH oxic and suboxic macroscopic growths along an acid mine drainage.</title>
        <authorList>
            <person name="Mendez-Garcia C."/>
            <person name="Mesa V."/>
            <person name="Sprenger R.R."/>
            <person name="Richter M."/>
            <person name="Diez M.S."/>
            <person name="Solano J."/>
            <person name="Bargiela R."/>
            <person name="Golyshina O.V."/>
            <person name="Manteca A."/>
            <person name="Ramos J.L."/>
            <person name="Gallego J.R."/>
            <person name="Llorente I."/>
            <person name="Martins Dos Santos V.A."/>
            <person name="Jensen O.N."/>
            <person name="Pelaez A.I."/>
            <person name="Sanchez J."/>
            <person name="Ferrer M."/>
        </authorList>
    </citation>
    <scope>NUCLEOTIDE SEQUENCE</scope>
</reference>
<organism evidence="2">
    <name type="scientific">mine drainage metagenome</name>
    <dbReference type="NCBI Taxonomy" id="410659"/>
    <lineage>
        <taxon>unclassified sequences</taxon>
        <taxon>metagenomes</taxon>
        <taxon>ecological metagenomes</taxon>
    </lineage>
</organism>
<keyword evidence="2" id="KW-0413">Isomerase</keyword>
<dbReference type="AlphaFoldDB" id="T1A9B8"/>
<comment type="similarity">
    <text evidence="1">Belongs to the proline racemase family.</text>
</comment>
<dbReference type="PANTHER" id="PTHR33442">
    <property type="entry name" value="TRANS-3-HYDROXY-L-PROLINE DEHYDRATASE"/>
    <property type="match status" value="1"/>
</dbReference>
<evidence type="ECO:0000256" key="1">
    <source>
        <dbReference type="ARBA" id="ARBA00007529"/>
    </source>
</evidence>
<dbReference type="SUPFAM" id="SSF54506">
    <property type="entry name" value="Diaminopimelate epimerase-like"/>
    <property type="match status" value="1"/>
</dbReference>
<sequence length="130" mass="14236">MRQRVREIFEPVHPLDPTIRGVSHVMWTDRPRSPGAHARNAVFYGDRAIDRSPCGTGTSARMAQLAARGELRPGDTFVHESIIGSCFTGRVLEALDLAGIEAIIPSIEGSAWATGYNILWIDPRQPFPAG</sequence>
<name>T1A9B8_9ZZZZ</name>
<dbReference type="InterPro" id="IPR008794">
    <property type="entry name" value="Pro_racemase_fam"/>
</dbReference>
<protein>
    <submittedName>
        <fullName evidence="2">Proline racemase</fullName>
        <ecNumber evidence="2">5.1.1.4</ecNumber>
    </submittedName>
</protein>
<feature type="non-terminal residue" evidence="2">
    <location>
        <position position="130"/>
    </location>
</feature>